<organism evidence="3 4">
    <name type="scientific">Crenobacter intestini</name>
    <dbReference type="NCBI Taxonomy" id="2563443"/>
    <lineage>
        <taxon>Bacteria</taxon>
        <taxon>Pseudomonadati</taxon>
        <taxon>Pseudomonadota</taxon>
        <taxon>Betaproteobacteria</taxon>
        <taxon>Neisseriales</taxon>
        <taxon>Neisseriaceae</taxon>
        <taxon>Crenobacter</taxon>
    </lineage>
</organism>
<name>A0A4T0UIT5_9NEIS</name>
<dbReference type="GO" id="GO:0005829">
    <property type="term" value="C:cytosol"/>
    <property type="evidence" value="ECO:0007669"/>
    <property type="project" value="TreeGrafter"/>
</dbReference>
<evidence type="ECO:0000313" key="4">
    <source>
        <dbReference type="Proteomes" id="UP000308891"/>
    </source>
</evidence>
<protein>
    <recommendedName>
        <fullName evidence="2">SF4 helicase domain-containing protein</fullName>
    </recommendedName>
</protein>
<dbReference type="PANTHER" id="PTHR30153:SF2">
    <property type="entry name" value="REPLICATIVE DNA HELICASE"/>
    <property type="match status" value="1"/>
</dbReference>
<dbReference type="PROSITE" id="PS51199">
    <property type="entry name" value="SF4_HELICASE"/>
    <property type="match status" value="1"/>
</dbReference>
<dbReference type="Proteomes" id="UP000308891">
    <property type="component" value="Unassembled WGS sequence"/>
</dbReference>
<proteinExistence type="predicted"/>
<dbReference type="EMBL" id="STGJ01000033">
    <property type="protein sequence ID" value="TIC78420.1"/>
    <property type="molecule type" value="Genomic_DNA"/>
</dbReference>
<dbReference type="GO" id="GO:0006269">
    <property type="term" value="P:DNA replication, synthesis of primer"/>
    <property type="evidence" value="ECO:0007669"/>
    <property type="project" value="UniProtKB-KW"/>
</dbReference>
<dbReference type="InterPro" id="IPR016136">
    <property type="entry name" value="DNA_helicase_N/primase_C"/>
</dbReference>
<dbReference type="SUPFAM" id="SSF52540">
    <property type="entry name" value="P-loop containing nucleoside triphosphate hydrolases"/>
    <property type="match status" value="1"/>
</dbReference>
<dbReference type="RefSeq" id="WP_136555915.1">
    <property type="nucleotide sequence ID" value="NZ_STGJ01000033.1"/>
</dbReference>
<feature type="domain" description="SF4 helicase" evidence="2">
    <location>
        <begin position="178"/>
        <end position="440"/>
    </location>
</feature>
<dbReference type="OrthoDB" id="1754301at2"/>
<sequence>MRQTLDRESLIARERNLIGSLLLNFDGAPLPEDAASLKPEWICNEPLHVPIARALWWLAAAGRPRDALSVIEHVKRHEQLHPDDDVEKYLFGLFQSHTAFPSELQSTCRLLADEGKRRDMRTALMQAINEMGEHESYEQALAAALARIDGKANEGMNVGLLTAEDIAHRGLDFIDRAIGGLAMGMPTGFGSLDALLYGGLHSGELVTIAGAAGGGKTTAVTSILENLVSDGERVVLVVSREMGEEQIAVRHFASLGGGRVRNMMTGDMQQSDYDAVAAAVGRLSGMKLIYDLDSNTPAQVALKAAQVKRKYGRLDAIVVDHIGLMRSNQQHQRRHEAIADITWSLKTMARQMDTTVIAVAQCKRPDSTRADAVPKLTDMAESASIERDSDTVIGVLAHRDGDLKGYTEIHVLKARMGEIGMAVAKFRHSRIAEADLAEFEAARSMAASSLAVSKTERRGIR</sequence>
<dbReference type="GO" id="GO:0003678">
    <property type="term" value="F:DNA helicase activity"/>
    <property type="evidence" value="ECO:0007669"/>
    <property type="project" value="InterPro"/>
</dbReference>
<keyword evidence="4" id="KW-1185">Reference proteome</keyword>
<accession>A0A4T0UIT5</accession>
<reference evidence="3 4" key="1">
    <citation type="submission" date="2019-04" db="EMBL/GenBank/DDBJ databases">
        <title>Crenobacter sp. nov.</title>
        <authorList>
            <person name="Shi S."/>
        </authorList>
    </citation>
    <scope>NUCLEOTIDE SEQUENCE [LARGE SCALE GENOMIC DNA]</scope>
    <source>
        <strain evidence="3 4">GY 70310</strain>
    </source>
</reference>
<evidence type="ECO:0000259" key="2">
    <source>
        <dbReference type="PROSITE" id="PS51199"/>
    </source>
</evidence>
<comment type="caution">
    <text evidence="3">The sequence shown here is derived from an EMBL/GenBank/DDBJ whole genome shotgun (WGS) entry which is preliminary data.</text>
</comment>
<dbReference type="AlphaFoldDB" id="A0A4T0UIT5"/>
<evidence type="ECO:0000313" key="3">
    <source>
        <dbReference type="EMBL" id="TIC78420.1"/>
    </source>
</evidence>
<dbReference type="Gene3D" id="1.10.860.10">
    <property type="entry name" value="DNAb Helicase, Chain A"/>
    <property type="match status" value="1"/>
</dbReference>
<dbReference type="InterPro" id="IPR007694">
    <property type="entry name" value="DNA_helicase_DnaB-like_C"/>
</dbReference>
<keyword evidence="1" id="KW-0639">Primosome</keyword>
<evidence type="ECO:0000256" key="1">
    <source>
        <dbReference type="ARBA" id="ARBA00022515"/>
    </source>
</evidence>
<dbReference type="InterPro" id="IPR027417">
    <property type="entry name" value="P-loop_NTPase"/>
</dbReference>
<dbReference type="PANTHER" id="PTHR30153">
    <property type="entry name" value="REPLICATIVE DNA HELICASE DNAB"/>
    <property type="match status" value="1"/>
</dbReference>
<dbReference type="GO" id="GO:1990077">
    <property type="term" value="C:primosome complex"/>
    <property type="evidence" value="ECO:0007669"/>
    <property type="project" value="UniProtKB-KW"/>
</dbReference>
<dbReference type="GO" id="GO:0005524">
    <property type="term" value="F:ATP binding"/>
    <property type="evidence" value="ECO:0007669"/>
    <property type="project" value="InterPro"/>
</dbReference>
<gene>
    <name evidence="3" type="ORF">E5K04_16385</name>
</gene>
<dbReference type="Gene3D" id="3.40.50.300">
    <property type="entry name" value="P-loop containing nucleotide triphosphate hydrolases"/>
    <property type="match status" value="1"/>
</dbReference>
<dbReference type="Pfam" id="PF03796">
    <property type="entry name" value="DnaB_C"/>
    <property type="match status" value="1"/>
</dbReference>